<dbReference type="OrthoDB" id="2582440at2"/>
<dbReference type="EMBL" id="STFF01000003">
    <property type="protein sequence ID" value="THU39274.1"/>
    <property type="molecule type" value="Genomic_DNA"/>
</dbReference>
<comment type="caution">
    <text evidence="2">The sequence shown here is derived from an EMBL/GenBank/DDBJ whole genome shotgun (WGS) entry which is preliminary data.</text>
</comment>
<feature type="domain" description="PKD" evidence="1">
    <location>
        <begin position="662"/>
        <end position="696"/>
    </location>
</feature>
<dbReference type="NCBIfam" id="TIGR04131">
    <property type="entry name" value="Bac_Flav_CTERM"/>
    <property type="match status" value="1"/>
</dbReference>
<dbReference type="InterPro" id="IPR058515">
    <property type="entry name" value="DUF8202"/>
</dbReference>
<dbReference type="Pfam" id="PF26628">
    <property type="entry name" value="DUF8202"/>
    <property type="match status" value="1"/>
</dbReference>
<evidence type="ECO:0000313" key="3">
    <source>
        <dbReference type="Proteomes" id="UP000306918"/>
    </source>
</evidence>
<dbReference type="Gene3D" id="2.60.40.10">
    <property type="entry name" value="Immunoglobulins"/>
    <property type="match status" value="2"/>
</dbReference>
<dbReference type="SUPFAM" id="SSF49299">
    <property type="entry name" value="PKD domain"/>
    <property type="match status" value="3"/>
</dbReference>
<feature type="domain" description="PKD" evidence="1">
    <location>
        <begin position="748"/>
        <end position="785"/>
    </location>
</feature>
<organism evidence="2 3">
    <name type="scientific">Niastella caeni</name>
    <dbReference type="NCBI Taxonomy" id="2569763"/>
    <lineage>
        <taxon>Bacteria</taxon>
        <taxon>Pseudomonadati</taxon>
        <taxon>Bacteroidota</taxon>
        <taxon>Chitinophagia</taxon>
        <taxon>Chitinophagales</taxon>
        <taxon>Chitinophagaceae</taxon>
        <taxon>Niastella</taxon>
    </lineage>
</organism>
<dbReference type="InterPro" id="IPR022409">
    <property type="entry name" value="PKD/Chitinase_dom"/>
</dbReference>
<accession>A0A4S8HYM7</accession>
<dbReference type="InterPro" id="IPR000601">
    <property type="entry name" value="PKD_dom"/>
</dbReference>
<dbReference type="Pfam" id="PF13585">
    <property type="entry name" value="CHU_C"/>
    <property type="match status" value="1"/>
</dbReference>
<dbReference type="InterPro" id="IPR035986">
    <property type="entry name" value="PKD_dom_sf"/>
</dbReference>
<dbReference type="SMART" id="SM00089">
    <property type="entry name" value="PKD"/>
    <property type="match status" value="3"/>
</dbReference>
<dbReference type="PROSITE" id="PS50093">
    <property type="entry name" value="PKD"/>
    <property type="match status" value="2"/>
</dbReference>
<dbReference type="CDD" id="cd00146">
    <property type="entry name" value="PKD"/>
    <property type="match status" value="2"/>
</dbReference>
<dbReference type="Pfam" id="PF18911">
    <property type="entry name" value="PKD_4"/>
    <property type="match status" value="2"/>
</dbReference>
<dbReference type="InterPro" id="IPR013783">
    <property type="entry name" value="Ig-like_fold"/>
</dbReference>
<gene>
    <name evidence="2" type="ORF">FAM09_12230</name>
</gene>
<sequence>MVNKHTYEICLRVLHPGFSKAVATCVFLCMMMMGDAQTPGGVSGNLTSWFKANSQVGGNILPNTTHNTRINEWKSELGNLSVTQAITNNMPLFLANYTAAANFNFNPSLQFASSQIRGLTNTSATAPELLGNNGTYFLVLNTTRETGFTSSTCFSYNSNSTGARYQAKADFRIQTGIASFGYIADLDPASTGLNPAGIPAITYPRSSAVVLTSRSAGPTFRARRNADTTILGSGAVYYPAIGSGLGIGFNSPGGSEASSSAIAEVITYDTYLSDADVNKVESYLAVKYGITLSQSNTFTVPATPTNYSSAGGTIIWNGVANTGYGKCITGIGRDDVSALMQKQSKSVHDSSLVYLYNGNVAGSFPAMNANNISSFSTNNSFLLFGDNGLSRNLTACVYSGKISSMQRVWKVQKTGTIGAVSLAVDATAVNASVKNLLVSNDPLFPEGATTIYPLSAASGKLYTTVTLNSNQYFTFASDSLKVVMAVTQPTCTAGNGGGVTTAVTGGVMPYTYSWNTTPVQTTANATGLKGGNYQLTVKTGSGCSVVYPVTLVTPVFPVISATTAQPVICQGENVTLTASVISGTVTGYTWMPGNATGASINVTPTDTTTYRVIGNDGAGCTDTAFVTVHVIPEPVAAFTPNVTIGCPPLAVTFNNQSQNTDAWKWTFGDGGTATSANPVYTYNNAGDYTVTLMVSSQGKCFDTLVKTNLIQLKPSPVAAFTSTGAENVPVEMHLASFIFNNGSQHANSYTWDFGDGDSSSTTSPSHKYRDAGNYIVTLHAMNDIGCVDSAMRKYYMVIPDNVLVVPNAFSPNGDGINDRWEIAGLRNVTNCYVEIFNRWGQSIYRSTGYANPWDGTFKGKAAPVATYYYIIKTATRNYNGWVALIR</sequence>
<keyword evidence="3" id="KW-1185">Reference proteome</keyword>
<dbReference type="InterPro" id="IPR026341">
    <property type="entry name" value="T9SS_type_B"/>
</dbReference>
<evidence type="ECO:0000313" key="2">
    <source>
        <dbReference type="EMBL" id="THU39274.1"/>
    </source>
</evidence>
<name>A0A4S8HYM7_9BACT</name>
<dbReference type="Proteomes" id="UP000306918">
    <property type="component" value="Unassembled WGS sequence"/>
</dbReference>
<evidence type="ECO:0000259" key="1">
    <source>
        <dbReference type="PROSITE" id="PS50093"/>
    </source>
</evidence>
<dbReference type="AlphaFoldDB" id="A0A4S8HYM7"/>
<reference evidence="2 3" key="1">
    <citation type="submission" date="2019-04" db="EMBL/GenBank/DDBJ databases">
        <title>Niastella caeni sp. nov., isolated from activated sludge.</title>
        <authorList>
            <person name="Sheng M."/>
        </authorList>
    </citation>
    <scope>NUCLEOTIDE SEQUENCE [LARGE SCALE GENOMIC DNA]</scope>
    <source>
        <strain evidence="2 3">HX-2-15</strain>
    </source>
</reference>
<proteinExistence type="predicted"/>
<dbReference type="RefSeq" id="WP_136577406.1">
    <property type="nucleotide sequence ID" value="NZ_STFF01000003.1"/>
</dbReference>
<protein>
    <submittedName>
        <fullName evidence="2">T9SS type B sorting domain-containing protein</fullName>
    </submittedName>
</protein>